<accession>A0A2A6E277</accession>
<gene>
    <name evidence="1" type="ORF">BLM47_03950</name>
</gene>
<comment type="caution">
    <text evidence="1">The sequence shown here is derived from an EMBL/GenBank/DDBJ whole genome shotgun (WGS) entry which is preliminary data.</text>
</comment>
<protein>
    <submittedName>
        <fullName evidence="1">Uncharacterized protein</fullName>
    </submittedName>
</protein>
<dbReference type="Proteomes" id="UP000243688">
    <property type="component" value="Unassembled WGS sequence"/>
</dbReference>
<evidence type="ECO:0000313" key="1">
    <source>
        <dbReference type="EMBL" id="PDO11141.1"/>
    </source>
</evidence>
<reference evidence="1 2" key="1">
    <citation type="submission" date="2016-12" db="EMBL/GenBank/DDBJ databases">
        <title>Candidatus Reconcilibacillus cellulovorans genome.</title>
        <authorList>
            <person name="Kolinko S."/>
            <person name="Wu Y.-W."/>
            <person name="Tachea F."/>
            <person name="Denzel E."/>
            <person name="Hiras J."/>
            <person name="Baecker N."/>
            <person name="Chan L.J."/>
            <person name="Eichorst S.A."/>
            <person name="Frey D."/>
            <person name="Adams P.D."/>
            <person name="Pray T."/>
            <person name="Tanjore D."/>
            <person name="Petzold C.J."/>
            <person name="Gladden J.M."/>
            <person name="Simmons B.A."/>
            <person name="Singer S.W."/>
        </authorList>
    </citation>
    <scope>NUCLEOTIDE SEQUENCE [LARGE SCALE GENOMIC DNA]</scope>
    <source>
        <strain evidence="1">JTherm</strain>
    </source>
</reference>
<name>A0A2A6E277_9BACL</name>
<sequence>MKKDILLCRARKLDFSAKFCYYEPHESLNGSTVRRRSRLRVPSRNRTTDPRRTVLFVRRRPPLSVVDRPL</sequence>
<evidence type="ECO:0000313" key="2">
    <source>
        <dbReference type="Proteomes" id="UP000243688"/>
    </source>
</evidence>
<organism evidence="1 2">
    <name type="scientific">Candidatus Reconcilbacillus cellulovorans</name>
    <dbReference type="NCBI Taxonomy" id="1906605"/>
    <lineage>
        <taxon>Bacteria</taxon>
        <taxon>Bacillati</taxon>
        <taxon>Bacillota</taxon>
        <taxon>Bacilli</taxon>
        <taxon>Bacillales</taxon>
        <taxon>Paenibacillaceae</taxon>
        <taxon>Candidatus Reconcilbacillus</taxon>
    </lineage>
</organism>
<dbReference type="AlphaFoldDB" id="A0A2A6E277"/>
<proteinExistence type="predicted"/>
<dbReference type="EMBL" id="MOXJ01000005">
    <property type="protein sequence ID" value="PDO11141.1"/>
    <property type="molecule type" value="Genomic_DNA"/>
</dbReference>